<dbReference type="AlphaFoldDB" id="A0A8J3WHK4"/>
<dbReference type="SUPFAM" id="SSF69572">
    <property type="entry name" value="Activating enzymes of the ubiquitin-like proteins"/>
    <property type="match status" value="1"/>
</dbReference>
<evidence type="ECO:0000256" key="1">
    <source>
        <dbReference type="SAM" id="MobiDB-lite"/>
    </source>
</evidence>
<dbReference type="InterPro" id="IPR035985">
    <property type="entry name" value="Ubiquitin-activating_enz"/>
</dbReference>
<dbReference type="Pfam" id="PF00899">
    <property type="entry name" value="ThiF"/>
    <property type="match status" value="1"/>
</dbReference>
<dbReference type="InterPro" id="IPR045886">
    <property type="entry name" value="ThiF/MoeB/HesA"/>
</dbReference>
<sequence>MLLPRVKDGHHPFRFDDGTVRVGGEIYGLATEIGDPRGVAWAALTLMDGTRTTEEVVAAARASFPRLTEAAVRKVVTRLIASGHVEDASARVPAEIGERERIRYGRSRAFFHRVDLTPREHGWEAQLHLKDSRVVVLGLGGTGSHAAWALAASGVGRLHCVDADVVELSNLNRQALYTEADIGRPKAATAVAALRRVNSDIEITGERRRVGSEGELSALLDGCDVLALCADEPRGQGIRIWANRACARAGVPWAGGGYNGPLVTVGTFARGRGACYECLAAGEALRRRPGLPVELGGPGATAASAGISGQLVAHAVISLVTGVPRPAVGAVVGVNLIAPDHHVWIRHPPRPGCPVCGPASRSGGCGRLPVRGPRRENGGHPSGNRK</sequence>
<dbReference type="RefSeq" id="WP_204061928.1">
    <property type="nucleotide sequence ID" value="NZ_BOOJ01000002.1"/>
</dbReference>
<dbReference type="Gene3D" id="3.40.50.720">
    <property type="entry name" value="NAD(P)-binding Rossmann-like Domain"/>
    <property type="match status" value="1"/>
</dbReference>
<feature type="domain" description="THIF-type NAD/FAD binding fold" evidence="2">
    <location>
        <begin position="121"/>
        <end position="340"/>
    </location>
</feature>
<feature type="region of interest" description="Disordered" evidence="1">
    <location>
        <begin position="360"/>
        <end position="386"/>
    </location>
</feature>
<dbReference type="PANTHER" id="PTHR10953">
    <property type="entry name" value="UBIQUITIN-ACTIVATING ENZYME E1"/>
    <property type="match status" value="1"/>
</dbReference>
<dbReference type="GO" id="GO:0005737">
    <property type="term" value="C:cytoplasm"/>
    <property type="evidence" value="ECO:0007669"/>
    <property type="project" value="TreeGrafter"/>
</dbReference>
<protein>
    <recommendedName>
        <fullName evidence="2">THIF-type NAD/FAD binding fold domain-containing protein</fullName>
    </recommendedName>
</protein>
<evidence type="ECO:0000259" key="2">
    <source>
        <dbReference type="Pfam" id="PF00899"/>
    </source>
</evidence>
<evidence type="ECO:0000313" key="4">
    <source>
        <dbReference type="Proteomes" id="UP000619788"/>
    </source>
</evidence>
<accession>A0A8J3WHK4</accession>
<dbReference type="PANTHER" id="PTHR10953:SF102">
    <property type="entry name" value="ADENYLYLTRANSFERASE AND SULFURTRANSFERASE MOCS3"/>
    <property type="match status" value="1"/>
</dbReference>
<keyword evidence="4" id="KW-1185">Reference proteome</keyword>
<proteinExistence type="predicted"/>
<reference evidence="3 4" key="1">
    <citation type="submission" date="2021-01" db="EMBL/GenBank/DDBJ databases">
        <title>Whole genome shotgun sequence of Planobispora siamensis NBRC 107568.</title>
        <authorList>
            <person name="Komaki H."/>
            <person name="Tamura T."/>
        </authorList>
    </citation>
    <scope>NUCLEOTIDE SEQUENCE [LARGE SCALE GENOMIC DNA]</scope>
    <source>
        <strain evidence="3 4">NBRC 107568</strain>
    </source>
</reference>
<name>A0A8J3WHK4_9ACTN</name>
<dbReference type="GO" id="GO:0008641">
    <property type="term" value="F:ubiquitin-like modifier activating enzyme activity"/>
    <property type="evidence" value="ECO:0007669"/>
    <property type="project" value="InterPro"/>
</dbReference>
<dbReference type="GO" id="GO:0004792">
    <property type="term" value="F:thiosulfate-cyanide sulfurtransferase activity"/>
    <property type="evidence" value="ECO:0007669"/>
    <property type="project" value="TreeGrafter"/>
</dbReference>
<gene>
    <name evidence="3" type="ORF">Psi01_01550</name>
</gene>
<dbReference type="InterPro" id="IPR000594">
    <property type="entry name" value="ThiF_NAD_FAD-bd"/>
</dbReference>
<dbReference type="EMBL" id="BOOJ01000002">
    <property type="protein sequence ID" value="GIH89525.1"/>
    <property type="molecule type" value="Genomic_DNA"/>
</dbReference>
<comment type="caution">
    <text evidence="3">The sequence shown here is derived from an EMBL/GenBank/DDBJ whole genome shotgun (WGS) entry which is preliminary data.</text>
</comment>
<dbReference type="GO" id="GO:0016779">
    <property type="term" value="F:nucleotidyltransferase activity"/>
    <property type="evidence" value="ECO:0007669"/>
    <property type="project" value="TreeGrafter"/>
</dbReference>
<evidence type="ECO:0000313" key="3">
    <source>
        <dbReference type="EMBL" id="GIH89525.1"/>
    </source>
</evidence>
<dbReference type="Proteomes" id="UP000619788">
    <property type="component" value="Unassembled WGS sequence"/>
</dbReference>
<organism evidence="3 4">
    <name type="scientific">Planobispora siamensis</name>
    <dbReference type="NCBI Taxonomy" id="936338"/>
    <lineage>
        <taxon>Bacteria</taxon>
        <taxon>Bacillati</taxon>
        <taxon>Actinomycetota</taxon>
        <taxon>Actinomycetes</taxon>
        <taxon>Streptosporangiales</taxon>
        <taxon>Streptosporangiaceae</taxon>
        <taxon>Planobispora</taxon>
    </lineage>
</organism>